<feature type="signal peptide" evidence="1">
    <location>
        <begin position="1"/>
        <end position="19"/>
    </location>
</feature>
<evidence type="ECO:0000313" key="3">
    <source>
        <dbReference type="Proteomes" id="UP000176998"/>
    </source>
</evidence>
<dbReference type="OrthoDB" id="3433659at2759"/>
<comment type="caution">
    <text evidence="2">The sequence shown here is derived from an EMBL/GenBank/DDBJ whole genome shotgun (WGS) entry which is preliminary data.</text>
</comment>
<feature type="chain" id="PRO_5009602014" description="Hypersensitive response-inducing protein" evidence="1">
    <location>
        <begin position="20"/>
        <end position="127"/>
    </location>
</feature>
<proteinExistence type="predicted"/>
<dbReference type="GeneID" id="34566119"/>
<evidence type="ECO:0008006" key="4">
    <source>
        <dbReference type="Google" id="ProtNLM"/>
    </source>
</evidence>
<evidence type="ECO:0000313" key="2">
    <source>
        <dbReference type="EMBL" id="OHE91700.1"/>
    </source>
</evidence>
<dbReference type="RefSeq" id="XP_022468872.1">
    <property type="nucleotide sequence ID" value="XM_022624609.1"/>
</dbReference>
<keyword evidence="1" id="KW-0732">Signal</keyword>
<dbReference type="Proteomes" id="UP000176998">
    <property type="component" value="Unassembled WGS sequence"/>
</dbReference>
<sequence>MVQLTQVISAVIFGLGAQAAATPATLQKRDTVDLGVFHDGGCAGAFTNNFVVSSGRCQDFSGNVYGAVFKNQGGNVCKLKFWANAGCSGKATVSTVNPYQDHVCVPVANKDGQFYLTDGARSVYITC</sequence>
<gene>
    <name evidence="2" type="ORF">CORC01_12991</name>
</gene>
<accession>A0A1G4ARB7</accession>
<reference evidence="2 3" key="1">
    <citation type="submission" date="2016-09" db="EMBL/GenBank/DDBJ databases">
        <authorList>
            <person name="Capua I."/>
            <person name="De Benedictis P."/>
            <person name="Joannis T."/>
            <person name="Lombin L.H."/>
            <person name="Cattoli G."/>
        </authorList>
    </citation>
    <scope>NUCLEOTIDE SEQUENCE [LARGE SCALE GENOMIC DNA]</scope>
    <source>
        <strain evidence="2 3">IMI 309357</strain>
    </source>
</reference>
<name>A0A1G4ARB7_9PEZI</name>
<dbReference type="AlphaFoldDB" id="A0A1G4ARB7"/>
<protein>
    <recommendedName>
        <fullName evidence="4">Hypersensitive response-inducing protein</fullName>
    </recommendedName>
</protein>
<evidence type="ECO:0000256" key="1">
    <source>
        <dbReference type="SAM" id="SignalP"/>
    </source>
</evidence>
<dbReference type="EMBL" id="MJBS01000173">
    <property type="protein sequence ID" value="OHE91700.1"/>
    <property type="molecule type" value="Genomic_DNA"/>
</dbReference>
<organism evidence="2 3">
    <name type="scientific">Colletotrichum orchidophilum</name>
    <dbReference type="NCBI Taxonomy" id="1209926"/>
    <lineage>
        <taxon>Eukaryota</taxon>
        <taxon>Fungi</taxon>
        <taxon>Dikarya</taxon>
        <taxon>Ascomycota</taxon>
        <taxon>Pezizomycotina</taxon>
        <taxon>Sordariomycetes</taxon>
        <taxon>Hypocreomycetidae</taxon>
        <taxon>Glomerellales</taxon>
        <taxon>Glomerellaceae</taxon>
        <taxon>Colletotrichum</taxon>
    </lineage>
</organism>
<keyword evidence="3" id="KW-1185">Reference proteome</keyword>